<dbReference type="Gene3D" id="3.30.1490.100">
    <property type="entry name" value="DNA polymerase, Y-family, little finger domain"/>
    <property type="match status" value="1"/>
</dbReference>
<dbReference type="VEuPathDB" id="FungiDB:EMCG_06353"/>
<dbReference type="Proteomes" id="UP000226031">
    <property type="component" value="Unassembled WGS sequence"/>
</dbReference>
<dbReference type="GO" id="GO:0003684">
    <property type="term" value="F:damaged DNA binding"/>
    <property type="evidence" value="ECO:0007669"/>
    <property type="project" value="InterPro"/>
</dbReference>
<dbReference type="PANTHER" id="PTHR46404">
    <property type="entry name" value="DNA POLYMERASE IOTA"/>
    <property type="match status" value="1"/>
</dbReference>
<dbReference type="STRING" id="73230.A0A2B7ZUI7"/>
<name>A0A2B7ZUI7_9EURO</name>
<dbReference type="FunFam" id="3.40.1170.60:FF:000006">
    <property type="entry name" value="DNA polymerase iota"/>
    <property type="match status" value="1"/>
</dbReference>
<evidence type="ECO:0000313" key="4">
    <source>
        <dbReference type="Proteomes" id="UP000226031"/>
    </source>
</evidence>
<accession>A0A2B7ZUI7</accession>
<dbReference type="Gene3D" id="3.40.1170.60">
    <property type="match status" value="1"/>
</dbReference>
<dbReference type="GO" id="GO:0070987">
    <property type="term" value="P:error-free translesion synthesis"/>
    <property type="evidence" value="ECO:0007669"/>
    <property type="project" value="UniProtKB-ARBA"/>
</dbReference>
<dbReference type="InterPro" id="IPR001126">
    <property type="entry name" value="UmuC"/>
</dbReference>
<dbReference type="EMBL" id="PDND01000003">
    <property type="protein sequence ID" value="PGH36869.1"/>
    <property type="molecule type" value="Genomic_DNA"/>
</dbReference>
<organism evidence="3 4">
    <name type="scientific">[Emmonsia] crescens</name>
    <dbReference type="NCBI Taxonomy" id="73230"/>
    <lineage>
        <taxon>Eukaryota</taxon>
        <taxon>Fungi</taxon>
        <taxon>Dikarya</taxon>
        <taxon>Ascomycota</taxon>
        <taxon>Pezizomycotina</taxon>
        <taxon>Eurotiomycetes</taxon>
        <taxon>Eurotiomycetidae</taxon>
        <taxon>Onygenales</taxon>
        <taxon>Ajellomycetaceae</taxon>
        <taxon>Emergomyces</taxon>
    </lineage>
</organism>
<dbReference type="GO" id="GO:0003887">
    <property type="term" value="F:DNA-directed DNA polymerase activity"/>
    <property type="evidence" value="ECO:0007669"/>
    <property type="project" value="TreeGrafter"/>
</dbReference>
<dbReference type="SUPFAM" id="SSF56672">
    <property type="entry name" value="DNA/RNA polymerases"/>
    <property type="match status" value="1"/>
</dbReference>
<feature type="compositionally biased region" description="Acidic residues" evidence="1">
    <location>
        <begin position="664"/>
        <end position="678"/>
    </location>
</feature>
<feature type="region of interest" description="Disordered" evidence="1">
    <location>
        <begin position="258"/>
        <end position="279"/>
    </location>
</feature>
<sequence>MEKLLRKQNGISLRKDDNRMILHFDYDCFYASVFEAENPALKSLPLAVQQKQIVVTCNYEARRRGLRKLQLIKEAKKVCPDVVIVPGEDLTKFRDASKEIYSFLSGFVSGWGGRAERLGFDEVFLDVTSLIDHNIELLNHNDLSSSFFHLDKTDPTLGFAYDARTVSGPSYPSSHPPTHNSPDGSAPCATSDSQTYPFSPNSNTNANSHANGNSLHQRLILGSHLASYIRHQLEEHKSYTATVGISTSKLLAKLAGNVHKPRSQTTLLPPYDSTNDGDDHGDYDDDAQQSTITRFLDAHSISAIPGIGFKIAQKIRTHILGRQPSSSIYDELPRTDYVTVRDVRLHPNMGPLMLNDILLPSSNGGSSGGGGAWPRDIGMKIWGLINGIDPSPVAEARAVPTQISIEDSYGSGQLEGLDVVKGELMALTRSLLRRMVVDLTEDYGEDDGDCVQSELERTNTQRTSRVIEKRKGKTKKKRWLALPRTLRLSTRIRLPPLPDGMRDFSAGRVSKSCSMPTYIFSSLLNNNNNHNEGNCASGSDIDVNAVDGVGGVIIIDTLATRLVNETVLPLFRKLHPEKSGAGKICVMNIAVTNMVMVAGVGEKGMEKGGAGRDIGRMFRSQERMLKEWRVEDGEGEQDDGGLGGEMVDAPAIHDDDGGGGGGGGDDDAWDSDGEEEDMLGNGDVMMTECAICGALMPHFAIRAHEVYHSVCS</sequence>
<dbReference type="Pfam" id="PF00817">
    <property type="entry name" value="IMS"/>
    <property type="match status" value="1"/>
</dbReference>
<evidence type="ECO:0000313" key="3">
    <source>
        <dbReference type="EMBL" id="PGH36869.1"/>
    </source>
</evidence>
<dbReference type="InterPro" id="IPR043128">
    <property type="entry name" value="Rev_trsase/Diguanyl_cyclase"/>
</dbReference>
<dbReference type="GO" id="GO:0006281">
    <property type="term" value="P:DNA repair"/>
    <property type="evidence" value="ECO:0007669"/>
    <property type="project" value="InterPro"/>
</dbReference>
<feature type="domain" description="UmuC" evidence="2">
    <location>
        <begin position="21"/>
        <end position="308"/>
    </location>
</feature>
<gene>
    <name evidence="3" type="ORF">GX50_00327</name>
</gene>
<dbReference type="Gene3D" id="3.30.70.270">
    <property type="match status" value="1"/>
</dbReference>
<proteinExistence type="predicted"/>
<dbReference type="InterPro" id="IPR043502">
    <property type="entry name" value="DNA/RNA_pol_sf"/>
</dbReference>
<reference evidence="3 4" key="1">
    <citation type="submission" date="2017-10" db="EMBL/GenBank/DDBJ databases">
        <title>Comparative genomics in systemic dimorphic fungi from Ajellomycetaceae.</title>
        <authorList>
            <person name="Munoz J.F."/>
            <person name="Mcewen J.G."/>
            <person name="Clay O.K."/>
            <person name="Cuomo C.A."/>
        </authorList>
    </citation>
    <scope>NUCLEOTIDE SEQUENCE [LARGE SCALE GENOMIC DNA]</scope>
    <source>
        <strain evidence="3 4">UAMH4076</strain>
    </source>
</reference>
<comment type="caution">
    <text evidence="3">The sequence shown here is derived from an EMBL/GenBank/DDBJ whole genome shotgun (WGS) entry which is preliminary data.</text>
</comment>
<dbReference type="InterPro" id="IPR036775">
    <property type="entry name" value="DNA_pol_Y-fam_lit_finger_sf"/>
</dbReference>
<feature type="region of interest" description="Disordered" evidence="1">
    <location>
        <begin position="630"/>
        <end position="679"/>
    </location>
</feature>
<evidence type="ECO:0000256" key="1">
    <source>
        <dbReference type="SAM" id="MobiDB-lite"/>
    </source>
</evidence>
<feature type="region of interest" description="Disordered" evidence="1">
    <location>
        <begin position="168"/>
        <end position="211"/>
    </location>
</feature>
<dbReference type="PROSITE" id="PS50173">
    <property type="entry name" value="UMUC"/>
    <property type="match status" value="1"/>
</dbReference>
<dbReference type="PANTHER" id="PTHR46404:SF1">
    <property type="entry name" value="DNA POLYMERASE IOTA"/>
    <property type="match status" value="1"/>
</dbReference>
<evidence type="ECO:0000259" key="2">
    <source>
        <dbReference type="PROSITE" id="PS50173"/>
    </source>
</evidence>
<dbReference type="AlphaFoldDB" id="A0A2B7ZUI7"/>
<keyword evidence="4" id="KW-1185">Reference proteome</keyword>
<protein>
    <recommendedName>
        <fullName evidence="2">UmuC domain-containing protein</fullName>
    </recommendedName>
</protein>